<dbReference type="GO" id="GO:0016020">
    <property type="term" value="C:membrane"/>
    <property type="evidence" value="ECO:0007669"/>
    <property type="project" value="UniProtKB-SubCell"/>
</dbReference>
<feature type="transmembrane region" description="Helical" evidence="5">
    <location>
        <begin position="64"/>
        <end position="83"/>
    </location>
</feature>
<accession>A0A518CQ12</accession>
<feature type="transmembrane region" description="Helical" evidence="5">
    <location>
        <begin position="255"/>
        <end position="275"/>
    </location>
</feature>
<feature type="transmembrane region" description="Helical" evidence="5">
    <location>
        <begin position="120"/>
        <end position="139"/>
    </location>
</feature>
<keyword evidence="3 5" id="KW-1133">Transmembrane helix</keyword>
<dbReference type="PANTHER" id="PTHR37422">
    <property type="entry name" value="TEICHURONIC ACID BIOSYNTHESIS PROTEIN TUAE"/>
    <property type="match status" value="1"/>
</dbReference>
<feature type="transmembrane region" description="Helical" evidence="5">
    <location>
        <begin position="352"/>
        <end position="373"/>
    </location>
</feature>
<comment type="subcellular location">
    <subcellularLocation>
        <location evidence="1">Membrane</location>
        <topology evidence="1">Multi-pass membrane protein</topology>
    </subcellularLocation>
</comment>
<organism evidence="7 8">
    <name type="scientific">Polystyrenella longa</name>
    <dbReference type="NCBI Taxonomy" id="2528007"/>
    <lineage>
        <taxon>Bacteria</taxon>
        <taxon>Pseudomonadati</taxon>
        <taxon>Planctomycetota</taxon>
        <taxon>Planctomycetia</taxon>
        <taxon>Planctomycetales</taxon>
        <taxon>Planctomycetaceae</taxon>
        <taxon>Polystyrenella</taxon>
    </lineage>
</organism>
<dbReference type="Pfam" id="PF04932">
    <property type="entry name" value="Wzy_C"/>
    <property type="match status" value="1"/>
</dbReference>
<feature type="transmembrane region" description="Helical" evidence="5">
    <location>
        <begin position="146"/>
        <end position="168"/>
    </location>
</feature>
<feature type="transmembrane region" description="Helical" evidence="5">
    <location>
        <begin position="21"/>
        <end position="37"/>
    </location>
</feature>
<evidence type="ECO:0000256" key="5">
    <source>
        <dbReference type="SAM" id="Phobius"/>
    </source>
</evidence>
<evidence type="ECO:0000256" key="1">
    <source>
        <dbReference type="ARBA" id="ARBA00004141"/>
    </source>
</evidence>
<dbReference type="RefSeq" id="WP_144996546.1">
    <property type="nucleotide sequence ID" value="NZ_CP036281.1"/>
</dbReference>
<reference evidence="7 8" key="1">
    <citation type="submission" date="2019-02" db="EMBL/GenBank/DDBJ databases">
        <title>Deep-cultivation of Planctomycetes and their phenomic and genomic characterization uncovers novel biology.</title>
        <authorList>
            <person name="Wiegand S."/>
            <person name="Jogler M."/>
            <person name="Boedeker C."/>
            <person name="Pinto D."/>
            <person name="Vollmers J."/>
            <person name="Rivas-Marin E."/>
            <person name="Kohn T."/>
            <person name="Peeters S.H."/>
            <person name="Heuer A."/>
            <person name="Rast P."/>
            <person name="Oberbeckmann S."/>
            <person name="Bunk B."/>
            <person name="Jeske O."/>
            <person name="Meyerdierks A."/>
            <person name="Storesund J.E."/>
            <person name="Kallscheuer N."/>
            <person name="Luecker S."/>
            <person name="Lage O.M."/>
            <person name="Pohl T."/>
            <person name="Merkel B.J."/>
            <person name="Hornburger P."/>
            <person name="Mueller R.-W."/>
            <person name="Bruemmer F."/>
            <person name="Labrenz M."/>
            <person name="Spormann A.M."/>
            <person name="Op den Camp H."/>
            <person name="Overmann J."/>
            <person name="Amann R."/>
            <person name="Jetten M.S.M."/>
            <person name="Mascher T."/>
            <person name="Medema M.H."/>
            <person name="Devos D.P."/>
            <person name="Kaster A.-K."/>
            <person name="Ovreas L."/>
            <person name="Rohde M."/>
            <person name="Galperin M.Y."/>
            <person name="Jogler C."/>
        </authorList>
    </citation>
    <scope>NUCLEOTIDE SEQUENCE [LARGE SCALE GENOMIC DNA]</scope>
    <source>
        <strain evidence="7 8">Pla110</strain>
    </source>
</reference>
<keyword evidence="8" id="KW-1185">Reference proteome</keyword>
<evidence type="ECO:0000256" key="4">
    <source>
        <dbReference type="ARBA" id="ARBA00023136"/>
    </source>
</evidence>
<evidence type="ECO:0000313" key="8">
    <source>
        <dbReference type="Proteomes" id="UP000317178"/>
    </source>
</evidence>
<evidence type="ECO:0000256" key="3">
    <source>
        <dbReference type="ARBA" id="ARBA00022989"/>
    </source>
</evidence>
<feature type="transmembrane region" description="Helical" evidence="5">
    <location>
        <begin position="211"/>
        <end position="227"/>
    </location>
</feature>
<keyword evidence="2 5" id="KW-0812">Transmembrane</keyword>
<gene>
    <name evidence="7" type="ORF">Pla110_30500</name>
</gene>
<keyword evidence="4 5" id="KW-0472">Membrane</keyword>
<feature type="transmembrane region" description="Helical" evidence="5">
    <location>
        <begin position="385"/>
        <end position="402"/>
    </location>
</feature>
<dbReference type="GO" id="GO:0016874">
    <property type="term" value="F:ligase activity"/>
    <property type="evidence" value="ECO:0007669"/>
    <property type="project" value="UniProtKB-KW"/>
</dbReference>
<feature type="domain" description="O-antigen ligase-related" evidence="6">
    <location>
        <begin position="217"/>
        <end position="364"/>
    </location>
</feature>
<dbReference type="OrthoDB" id="4391260at2"/>
<keyword evidence="7" id="KW-0436">Ligase</keyword>
<evidence type="ECO:0000259" key="6">
    <source>
        <dbReference type="Pfam" id="PF04932"/>
    </source>
</evidence>
<dbReference type="Proteomes" id="UP000317178">
    <property type="component" value="Chromosome"/>
</dbReference>
<evidence type="ECO:0000256" key="2">
    <source>
        <dbReference type="ARBA" id="ARBA00022692"/>
    </source>
</evidence>
<dbReference type="EMBL" id="CP036281">
    <property type="protein sequence ID" value="QDU81309.1"/>
    <property type="molecule type" value="Genomic_DNA"/>
</dbReference>
<dbReference type="KEGG" id="plon:Pla110_30500"/>
<sequence>MNTAQNTFIPNPSESTNRNRGLVVFLTFLLGIIFFYKDHNLFLSLNEFWTGWEEGENLASGGNMLKGLALSSFWFIGMYLLFLRPGGARFRFDKSLAFLMVFYVGWCSLTVLWSEARGMTIRQLAVLYFLVTFGVGMARHLRIRDIALIAFCIFGSYALIGLLVELGLGTFRPWRDGYRFAGTAHPNAQGACLCVFGLAGICLLKSGIRRRKLVLFSLIFGIGLLILTKSRTSTGGFLFGVSALWFVQSSRKFKLCSFLGISWLLLVGMLGLLFVDINPVQDLEEVVLMGRGEESEALTGRLPIWIEMTNYINQRFWTGYGYQSFWHPDKIEVLSDELNWTFRESHSSFVDGMLTIGFIGTVTLFLIAFKGFLDSRRLYSATQDPGYAFVISLLAFGLINAFMESGMIASSLDTLLLGSCLARIAFWERSAPAARSLFSNMNVNTMLDNLIPPAEPELAQKGGHS</sequence>
<evidence type="ECO:0000313" key="7">
    <source>
        <dbReference type="EMBL" id="QDU81309.1"/>
    </source>
</evidence>
<dbReference type="AlphaFoldDB" id="A0A518CQ12"/>
<protein>
    <submittedName>
        <fullName evidence="7">O-Antigen ligase</fullName>
    </submittedName>
</protein>
<proteinExistence type="predicted"/>
<dbReference type="PANTHER" id="PTHR37422:SF13">
    <property type="entry name" value="LIPOPOLYSACCHARIDE BIOSYNTHESIS PROTEIN PA4999-RELATED"/>
    <property type="match status" value="1"/>
</dbReference>
<dbReference type="InterPro" id="IPR051533">
    <property type="entry name" value="WaaL-like"/>
</dbReference>
<feature type="transmembrane region" description="Helical" evidence="5">
    <location>
        <begin position="188"/>
        <end position="204"/>
    </location>
</feature>
<feature type="transmembrane region" description="Helical" evidence="5">
    <location>
        <begin position="233"/>
        <end position="248"/>
    </location>
</feature>
<dbReference type="InterPro" id="IPR007016">
    <property type="entry name" value="O-antigen_ligase-rel_domated"/>
</dbReference>
<name>A0A518CQ12_9PLAN</name>
<feature type="transmembrane region" description="Helical" evidence="5">
    <location>
        <begin position="95"/>
        <end position="114"/>
    </location>
</feature>